<evidence type="ECO:0000256" key="8">
    <source>
        <dbReference type="ARBA" id="ARBA00047645"/>
    </source>
</evidence>
<feature type="domain" description="Acylphosphatase-like" evidence="12">
    <location>
        <begin position="4"/>
        <end position="90"/>
    </location>
</feature>
<dbReference type="PANTHER" id="PTHR42959">
    <property type="entry name" value="CARBAMOYLTRANSFERASE"/>
    <property type="match status" value="1"/>
</dbReference>
<dbReference type="eggNOG" id="COG0068">
    <property type="taxonomic scope" value="Bacteria"/>
</dbReference>
<dbReference type="Gene3D" id="3.30.420.360">
    <property type="match status" value="1"/>
</dbReference>
<dbReference type="GO" id="GO:0003998">
    <property type="term" value="F:acylphosphatase activity"/>
    <property type="evidence" value="ECO:0007669"/>
    <property type="project" value="UniProtKB-EC"/>
</dbReference>
<dbReference type="SUPFAM" id="SSF54975">
    <property type="entry name" value="Acylphosphatase/BLUF domain-like"/>
    <property type="match status" value="1"/>
</dbReference>
<dbReference type="Gene3D" id="3.30.110.120">
    <property type="match status" value="1"/>
</dbReference>
<evidence type="ECO:0000256" key="3">
    <source>
        <dbReference type="ARBA" id="ARBA00008097"/>
    </source>
</evidence>
<dbReference type="InterPro" id="IPR001792">
    <property type="entry name" value="Acylphosphatase-like_dom"/>
</dbReference>
<gene>
    <name evidence="14" type="ORF">PBF_15294</name>
</gene>
<dbReference type="SUPFAM" id="SSF55821">
    <property type="entry name" value="YrdC/RibB"/>
    <property type="match status" value="1"/>
</dbReference>
<dbReference type="PIRSF" id="PIRSF006256">
    <property type="entry name" value="CMPcnvr_hdrg_mat"/>
    <property type="match status" value="1"/>
</dbReference>
<comment type="catalytic activity">
    <reaction evidence="9">
        <text>C-terminal L-cysteinyl-[HypE protein] + carbamoyl phosphate + ATP + H2O = C-terminal S-carboxamide-L-cysteinyl-[HypE protein] + AMP + phosphate + diphosphate + H(+)</text>
        <dbReference type="Rhea" id="RHEA:55636"/>
        <dbReference type="Rhea" id="RHEA-COMP:14247"/>
        <dbReference type="Rhea" id="RHEA-COMP:14392"/>
        <dbReference type="ChEBI" id="CHEBI:15377"/>
        <dbReference type="ChEBI" id="CHEBI:15378"/>
        <dbReference type="ChEBI" id="CHEBI:30616"/>
        <dbReference type="ChEBI" id="CHEBI:33019"/>
        <dbReference type="ChEBI" id="CHEBI:43474"/>
        <dbReference type="ChEBI" id="CHEBI:58228"/>
        <dbReference type="ChEBI" id="CHEBI:76913"/>
        <dbReference type="ChEBI" id="CHEBI:139126"/>
        <dbReference type="ChEBI" id="CHEBI:456215"/>
    </reaction>
</comment>
<keyword evidence="6" id="KW-0863">Zinc-finger</keyword>
<dbReference type="Gene3D" id="3.30.420.40">
    <property type="match status" value="1"/>
</dbReference>
<reference evidence="15" key="1">
    <citation type="submission" date="2013-03" db="EMBL/GenBank/DDBJ databases">
        <title>Draft genome sequence of Bacillus firmus DS1.</title>
        <authorList>
            <person name="Peng D."/>
            <person name="Zhu L."/>
            <person name="Sun M."/>
        </authorList>
    </citation>
    <scope>NUCLEOTIDE SEQUENCE [LARGE SCALE GENOMIC DNA]</scope>
    <source>
        <strain evidence="15">DS1</strain>
    </source>
</reference>
<dbReference type="PROSITE" id="PS51160">
    <property type="entry name" value="ACYLPHOSPHATASE_3"/>
    <property type="match status" value="1"/>
</dbReference>
<evidence type="ECO:0000256" key="9">
    <source>
        <dbReference type="ARBA" id="ARBA00048220"/>
    </source>
</evidence>
<dbReference type="RefSeq" id="WP_035330778.1">
    <property type="nucleotide sequence ID" value="NZ_APVL01000011.1"/>
</dbReference>
<evidence type="ECO:0000256" key="11">
    <source>
        <dbReference type="PROSITE-ProRule" id="PRU00520"/>
    </source>
</evidence>
<dbReference type="OrthoDB" id="9808093at2"/>
<dbReference type="Pfam" id="PF07503">
    <property type="entry name" value="zf-HYPF"/>
    <property type="match status" value="2"/>
</dbReference>
<dbReference type="InterPro" id="IPR055128">
    <property type="entry name" value="HypF_C_2"/>
</dbReference>
<comment type="catalytic activity">
    <reaction evidence="8 11">
        <text>an acyl phosphate + H2O = a carboxylate + phosphate + H(+)</text>
        <dbReference type="Rhea" id="RHEA:14965"/>
        <dbReference type="ChEBI" id="CHEBI:15377"/>
        <dbReference type="ChEBI" id="CHEBI:15378"/>
        <dbReference type="ChEBI" id="CHEBI:29067"/>
        <dbReference type="ChEBI" id="CHEBI:43474"/>
        <dbReference type="ChEBI" id="CHEBI:59918"/>
        <dbReference type="EC" id="3.6.1.7"/>
    </reaction>
</comment>
<dbReference type="InterPro" id="IPR041440">
    <property type="entry name" value="HypF_C"/>
</dbReference>
<keyword evidence="7" id="KW-0862">Zinc</keyword>
<dbReference type="GO" id="GO:0016874">
    <property type="term" value="F:ligase activity"/>
    <property type="evidence" value="ECO:0007669"/>
    <property type="project" value="UniProtKB-UniRule"/>
</dbReference>
<feature type="active site" evidence="11">
    <location>
        <position position="37"/>
    </location>
</feature>
<dbReference type="AlphaFoldDB" id="W7KRE7"/>
<evidence type="ECO:0000256" key="5">
    <source>
        <dbReference type="ARBA" id="ARBA00022723"/>
    </source>
</evidence>
<comment type="similarity">
    <text evidence="2">Belongs to the acylphosphatase family.</text>
</comment>
<sequence length="762" mass="85453">MLRSVRIKVTGRVQGVGFRPFIYGLSRKYNIQGTVQNNLDGVIIQAEGASDSIASIIDHIQNSPPQLAKIIEMTVDESVPSYFNDFKIVPSKRSGHAEPLIPADAGICNDCVRDMRQESNRRFQYPFTNCTQCGPRYSIIRELPYDRPHTAMDKFHMCISCREEYENPTDRRHHAQPVCCPECGPELILYDSNKKPVKRKQKAIQAASALLSEGKIVSIKGIGGYHLACDAHNEKAINELRIRKNRPQRPLAIMAKSLETARKYCHVSEKEAEMLKSPEMPIVVLRKKESSDLPELLSPGLSTIGIMLPYSPLHHLLFENSKLECIVLTSSNPSGLPLYFKKDPGTLSDYVLTHNRPILHPIDDSVIQVSQAGEVIFLRRSRGFIPEVFKTAYPLDQILALGGNQKNAFAAGKGQSIYMGPHIGDLDNEEMLHHYENQVKHYNSWLGFEEKMIAADSHPSYSVNTYASHFKGPVIQVQHHHAHHVSCMADNDLYEPCFGLILDGTGYGDDGHIWGFELLYGCADSFERLGHLSYTPLPGGEKAVKEPWRNAAGMILQFWPGHGKELALKLFPEKAGEISIIEHMVNKKIHTPLAGTCGRLFDAVSAILGICQTSTYEGEAAMKLSDYMYKSRPEFYKPYPFKLIKDSGEPYKLDFSQMIYQIIQEHLVAVPPAVIIQRFHQTVASASAALILCKADERPELNRRIVFSGGSFQNLFLARELSRKLEENGFTVYTHKKVPCHDGGLSLGQLMIAARQTKAKKI</sequence>
<reference evidence="14 15" key="2">
    <citation type="journal article" date="2016" name="Sci. Rep.">
        <title>A novel serine protease, Sep1, from Bacillus firmus DS-1 has nematicidal activity and degrades multiple intestinal-associated nematode proteins.</title>
        <authorList>
            <person name="Geng C."/>
            <person name="Nie X."/>
            <person name="Tang Z."/>
            <person name="Zhang Y."/>
            <person name="Lin J."/>
            <person name="Sun M."/>
            <person name="Peng D."/>
        </authorList>
    </citation>
    <scope>NUCLEOTIDE SEQUENCE [LARGE SCALE GENOMIC DNA]</scope>
    <source>
        <strain evidence="14 15">DS1</strain>
    </source>
</reference>
<dbReference type="PANTHER" id="PTHR42959:SF1">
    <property type="entry name" value="CARBAMOYLTRANSFERASE HYPF"/>
    <property type="match status" value="1"/>
</dbReference>
<name>W7KRE7_CYTFI</name>
<evidence type="ECO:0000313" key="15">
    <source>
        <dbReference type="Proteomes" id="UP000019270"/>
    </source>
</evidence>
<dbReference type="GO" id="GO:0016743">
    <property type="term" value="F:carboxyl- or carbamoyltransferase activity"/>
    <property type="evidence" value="ECO:0007669"/>
    <property type="project" value="UniProtKB-UniRule"/>
</dbReference>
<dbReference type="InterPro" id="IPR004421">
    <property type="entry name" value="Carbamoyltransferase_HypF"/>
</dbReference>
<dbReference type="GO" id="GO:0051604">
    <property type="term" value="P:protein maturation"/>
    <property type="evidence" value="ECO:0007669"/>
    <property type="project" value="TreeGrafter"/>
</dbReference>
<dbReference type="PROSITE" id="PS51163">
    <property type="entry name" value="YRDC"/>
    <property type="match status" value="1"/>
</dbReference>
<dbReference type="NCBIfam" id="TIGR00143">
    <property type="entry name" value="hypF"/>
    <property type="match status" value="1"/>
</dbReference>
<dbReference type="EMBL" id="APVL01000011">
    <property type="protein sequence ID" value="EWG10075.1"/>
    <property type="molecule type" value="Genomic_DNA"/>
</dbReference>
<dbReference type="PATRIC" id="fig|1307436.3.peg.3265"/>
<comment type="pathway">
    <text evidence="1">Protein modification; [NiFe] hydrogenase maturation.</text>
</comment>
<evidence type="ECO:0000259" key="12">
    <source>
        <dbReference type="PROSITE" id="PS51160"/>
    </source>
</evidence>
<comment type="caution">
    <text evidence="14">The sequence shown here is derived from an EMBL/GenBank/DDBJ whole genome shotgun (WGS) entry which is preliminary data.</text>
</comment>
<dbReference type="Pfam" id="PF01300">
    <property type="entry name" value="Sua5_yciO_yrdC"/>
    <property type="match status" value="1"/>
</dbReference>
<accession>W7KRE7</accession>
<dbReference type="UniPathway" id="UPA00335"/>
<evidence type="ECO:0000256" key="4">
    <source>
        <dbReference type="ARBA" id="ARBA00022598"/>
    </source>
</evidence>
<comment type="similarity">
    <text evidence="3 10">Belongs to the carbamoyltransferase HypF family.</text>
</comment>
<evidence type="ECO:0000256" key="10">
    <source>
        <dbReference type="PIRNR" id="PIRNR006256"/>
    </source>
</evidence>
<dbReference type="InterPro" id="IPR051060">
    <property type="entry name" value="Carbamoyltrans_HypF-like"/>
</dbReference>
<evidence type="ECO:0000256" key="6">
    <source>
        <dbReference type="ARBA" id="ARBA00022771"/>
    </source>
</evidence>
<evidence type="ECO:0000259" key="13">
    <source>
        <dbReference type="PROSITE" id="PS51163"/>
    </source>
</evidence>
<evidence type="ECO:0000256" key="2">
    <source>
        <dbReference type="ARBA" id="ARBA00005614"/>
    </source>
</evidence>
<dbReference type="Gene3D" id="3.90.870.50">
    <property type="match status" value="1"/>
</dbReference>
<evidence type="ECO:0000256" key="1">
    <source>
        <dbReference type="ARBA" id="ARBA00004711"/>
    </source>
</evidence>
<dbReference type="InterPro" id="IPR011125">
    <property type="entry name" value="Znf_HypF"/>
</dbReference>
<dbReference type="Proteomes" id="UP000019270">
    <property type="component" value="Unassembled WGS sequence"/>
</dbReference>
<dbReference type="EC" id="6.2.-.-" evidence="10"/>
<dbReference type="Pfam" id="PF17788">
    <property type="entry name" value="HypF_C"/>
    <property type="match status" value="1"/>
</dbReference>
<dbReference type="PROSITE" id="PS00150">
    <property type="entry name" value="ACYLPHOSPHATASE_1"/>
    <property type="match status" value="1"/>
</dbReference>
<dbReference type="InterPro" id="IPR006070">
    <property type="entry name" value="Sua5-like_dom"/>
</dbReference>
<dbReference type="InterPro" id="IPR017968">
    <property type="entry name" value="Acylphosphatase_CS"/>
</dbReference>
<keyword evidence="4" id="KW-0436">Ligase</keyword>
<keyword evidence="5" id="KW-0479">Metal-binding</keyword>
<dbReference type="Pfam" id="PF00708">
    <property type="entry name" value="Acylphosphatase"/>
    <property type="match status" value="1"/>
</dbReference>
<feature type="active site" evidence="11">
    <location>
        <position position="19"/>
    </location>
</feature>
<dbReference type="InterPro" id="IPR017945">
    <property type="entry name" value="DHBP_synth_RibB-like_a/b_dom"/>
</dbReference>
<dbReference type="InterPro" id="IPR036046">
    <property type="entry name" value="Acylphosphatase-like_dom_sf"/>
</dbReference>
<protein>
    <recommendedName>
        <fullName evidence="10">Carbamoyltransferase</fullName>
        <ecNumber evidence="10">6.2.-.-</ecNumber>
    </recommendedName>
</protein>
<evidence type="ECO:0000313" key="14">
    <source>
        <dbReference type="EMBL" id="EWG10075.1"/>
    </source>
</evidence>
<dbReference type="GO" id="GO:0003725">
    <property type="term" value="F:double-stranded RNA binding"/>
    <property type="evidence" value="ECO:0007669"/>
    <property type="project" value="InterPro"/>
</dbReference>
<evidence type="ECO:0000256" key="7">
    <source>
        <dbReference type="ARBA" id="ARBA00022833"/>
    </source>
</evidence>
<feature type="domain" description="YrdC-like" evidence="13">
    <location>
        <begin position="201"/>
        <end position="383"/>
    </location>
</feature>
<dbReference type="GO" id="GO:0008270">
    <property type="term" value="F:zinc ion binding"/>
    <property type="evidence" value="ECO:0007669"/>
    <property type="project" value="UniProtKB-KW"/>
</dbReference>
<organism evidence="14 15">
    <name type="scientific">Cytobacillus firmus DS1</name>
    <dbReference type="NCBI Taxonomy" id="1307436"/>
    <lineage>
        <taxon>Bacteria</taxon>
        <taxon>Bacillati</taxon>
        <taxon>Bacillota</taxon>
        <taxon>Bacilli</taxon>
        <taxon>Bacillales</taxon>
        <taxon>Bacillaceae</taxon>
        <taxon>Cytobacillus</taxon>
    </lineage>
</organism>
<dbReference type="Pfam" id="PF22521">
    <property type="entry name" value="HypF_C_2"/>
    <property type="match status" value="1"/>
</dbReference>
<keyword evidence="11" id="KW-0378">Hydrolase</keyword>
<proteinExistence type="inferred from homology"/>